<dbReference type="Gene3D" id="3.40.920.10">
    <property type="entry name" value="Pyruvate-ferredoxin oxidoreductase, PFOR, domain III"/>
    <property type="match status" value="1"/>
</dbReference>
<dbReference type="Proteomes" id="UP000179627">
    <property type="component" value="Unassembled WGS sequence"/>
</dbReference>
<protein>
    <submittedName>
        <fullName evidence="4">Indolepyruvate ferredoxin oxidoreductase</fullName>
    </submittedName>
</protein>
<dbReference type="InterPro" id="IPR019752">
    <property type="entry name" value="Pyrv/ketoisovalerate_OxRed_cat"/>
</dbReference>
<dbReference type="GO" id="GO:0000287">
    <property type="term" value="F:magnesium ion binding"/>
    <property type="evidence" value="ECO:0007669"/>
    <property type="project" value="UniProtKB-ARBA"/>
</dbReference>
<sequence length="1270" mass="133064">MLSGVEALARLLVVRAQLDAREGLTTATMVSGYPGSPLGTFDLTLERFTDLLTGHRVVHRPGLNEELAAATVWGSQMGSAQSLAEVDGVVGAWYGKTPGLDRCGDVLRHANAMGTGPHGGAVLFCGDDPSAKSSTLACDSQYTFEDACVPVLYPGDQQDILDLGVHAFRMSRYSGSWVGLKVVTAVADGIGTVDADVDRHTPSDPADADAIVAGVPWRHVPLARVGAHAVPGQEELVADHRLLAAQAYARHNGLDRVVGAGPGARLGVVCAGKTYFDVVQAFADLGLTVDGLARAGVRVLRLGMTYPLVAETALEFARSVDTIVVVEEKRPFVETQLRAILHEAGVDVRVAGKRDRDGRRLSSSSGELDAAAVATILTRVLPDLADRAGPAGGPVAPRPVSRPALRLLPLLDIPARPPGFCSGCPHNRSTVAPDGALVGGGVGCHGIMYFEARHADLKTMPPTPMGAEGVPWIGLSPFVDEPHLIQNLGDGTLSHSGILAIRASVAAGVNVTFKILYNAAVAMTGGQDVVGLMDVPAMTRALEAEGVRRVVVCAEDPKHYGRRARWAPGTRVLGRDELPRVQEELRAVPGVTVVIYDQRCAAEARRLRRKGLLPEPPRRVVINEAVCEGCGDCGTKSNCLSVLPRQTEFGEKRQIDDLSCNRDYTCLEGDCPSFVTITPRTPNRWARRRGAARAKDSERAKDSSHGKNGAHGKDGARAKAGGTTAGRPVIPAGTLPAPPAVTVDGRFGIYFTGVGGTGVITANRIIAAAAESAGFVVSGVDQTGLSQKAGAVVSHLQLAADRTALGSSTVGSGGADLYLSGDILQAAAPRHLDRTSPGRTLAVVDVDVTPTAAMLQSDLTAPDPALLRQAIAERVGEDRAAFLDTKRIAEVVFANHLLANIVLLGAAFQLGGLPVSLADVEVAMRRQGRAAADNRAAFDWGRWAAHDPAAVEVALAAADQPSATSGTGTAGAAGSAAGASTGLTDPSPAALALATRLVAARALPAGLPDELRALIVRRAAQAVDYQNAARAERYLGLVATAAEHDAAAGHDPAAGHDDTAGHDDAAGHDDTAGHHEAAHEWAFTRAVAESWFRLLTYKDEYEVARLHLLADNDQIARGLGIDGPYTLTYHLHPPALRRLGLSKKLPMGRPYAAAFHVLRAMRGLRGTPFDLFGRDPDRRTERAVITEYEHLVTGAVGRGDGGADGWAGRPYEDLVRLAASATSIKGYGPIKEAAVARWREQIADLTRPVSHEAVAAGAAGTAGVAGDRQQ</sequence>
<feature type="region of interest" description="Disordered" evidence="2">
    <location>
        <begin position="1046"/>
        <end position="1073"/>
    </location>
</feature>
<dbReference type="Pfam" id="PF01558">
    <property type="entry name" value="POR"/>
    <property type="match status" value="1"/>
</dbReference>
<dbReference type="Pfam" id="PF20169">
    <property type="entry name" value="DUF6537"/>
    <property type="match status" value="1"/>
</dbReference>
<dbReference type="InterPro" id="IPR002869">
    <property type="entry name" value="Pyrv_flavodox_OxRed_cen"/>
</dbReference>
<gene>
    <name evidence="4" type="ORF">CC117_21790</name>
</gene>
<dbReference type="SUPFAM" id="SSF52922">
    <property type="entry name" value="TK C-terminal domain-like"/>
    <property type="match status" value="1"/>
</dbReference>
<keyword evidence="1" id="KW-0560">Oxidoreductase</keyword>
<organism evidence="4 5">
    <name type="scientific">Parafrankia colletiae</name>
    <dbReference type="NCBI Taxonomy" id="573497"/>
    <lineage>
        <taxon>Bacteria</taxon>
        <taxon>Bacillati</taxon>
        <taxon>Actinomycetota</taxon>
        <taxon>Actinomycetes</taxon>
        <taxon>Frankiales</taxon>
        <taxon>Frankiaceae</taxon>
        <taxon>Parafrankia</taxon>
    </lineage>
</organism>
<feature type="domain" description="4Fe-4S ferredoxin-type" evidence="3">
    <location>
        <begin position="618"/>
        <end position="649"/>
    </location>
</feature>
<dbReference type="InterPro" id="IPR002880">
    <property type="entry name" value="Pyrv_Fd/Flavodoxin_OxRdtase_N"/>
</dbReference>
<dbReference type="SUPFAM" id="SSF52518">
    <property type="entry name" value="Thiamin diphosphate-binding fold (THDP-binding)"/>
    <property type="match status" value="2"/>
</dbReference>
<evidence type="ECO:0000256" key="2">
    <source>
        <dbReference type="SAM" id="MobiDB-lite"/>
    </source>
</evidence>
<dbReference type="PANTHER" id="PTHR48084:SF3">
    <property type="entry name" value="SUBUNIT OF PYRUVATE:FLAVODOXIN OXIDOREDUCTASE"/>
    <property type="match status" value="1"/>
</dbReference>
<dbReference type="InterPro" id="IPR009014">
    <property type="entry name" value="Transketo_C/PFOR_II"/>
</dbReference>
<keyword evidence="5" id="KW-1185">Reference proteome</keyword>
<feature type="region of interest" description="Disordered" evidence="2">
    <location>
        <begin position="962"/>
        <end position="981"/>
    </location>
</feature>
<keyword evidence="4" id="KW-0670">Pyruvate</keyword>
<evidence type="ECO:0000313" key="4">
    <source>
        <dbReference type="EMBL" id="OHV34315.1"/>
    </source>
</evidence>
<dbReference type="CDD" id="cd07034">
    <property type="entry name" value="TPP_PYR_PFOR_IOR-alpha_like"/>
    <property type="match status" value="1"/>
</dbReference>
<dbReference type="SUPFAM" id="SSF53323">
    <property type="entry name" value="Pyruvate-ferredoxin oxidoreductase, PFOR, domain III"/>
    <property type="match status" value="1"/>
</dbReference>
<dbReference type="GO" id="GO:0016903">
    <property type="term" value="F:oxidoreductase activity, acting on the aldehyde or oxo group of donors"/>
    <property type="evidence" value="ECO:0007669"/>
    <property type="project" value="InterPro"/>
</dbReference>
<feature type="compositionally biased region" description="Basic and acidic residues" evidence="2">
    <location>
        <begin position="693"/>
        <end position="717"/>
    </location>
</feature>
<feature type="compositionally biased region" description="Low complexity" evidence="2">
    <location>
        <begin position="718"/>
        <end position="727"/>
    </location>
</feature>
<dbReference type="NCBIfam" id="NF009589">
    <property type="entry name" value="PRK13030.1"/>
    <property type="match status" value="1"/>
</dbReference>
<evidence type="ECO:0000256" key="1">
    <source>
        <dbReference type="ARBA" id="ARBA00023002"/>
    </source>
</evidence>
<name>A0A1S1QM28_9ACTN</name>
<proteinExistence type="predicted"/>
<dbReference type="Gene3D" id="3.40.50.970">
    <property type="match status" value="1"/>
</dbReference>
<accession>A0A1S1QM28</accession>
<dbReference type="InterPro" id="IPR017896">
    <property type="entry name" value="4Fe4S_Fe-S-bd"/>
</dbReference>
<dbReference type="InterPro" id="IPR051457">
    <property type="entry name" value="2-oxoacid:Fd_oxidoreductase"/>
</dbReference>
<reference evidence="5" key="1">
    <citation type="submission" date="2016-07" db="EMBL/GenBank/DDBJ databases">
        <title>Sequence Frankia sp. strain CcI1.17.</title>
        <authorList>
            <person name="Ghodhbane-Gtari F."/>
            <person name="Swanson E."/>
            <person name="Gueddou A."/>
            <person name="Morris K."/>
            <person name="Hezbri K."/>
            <person name="Ktari A."/>
            <person name="Nouioui I."/>
            <person name="Abebe-Akele F."/>
            <person name="Simpson S."/>
            <person name="Thomas K."/>
            <person name="Gtari M."/>
            <person name="Tisa L.S."/>
            <person name="Hurst S."/>
        </authorList>
    </citation>
    <scope>NUCLEOTIDE SEQUENCE [LARGE SCALE GENOMIC DNA]</scope>
    <source>
        <strain evidence="5">Cc1.17</strain>
    </source>
</reference>
<evidence type="ECO:0000313" key="5">
    <source>
        <dbReference type="Proteomes" id="UP000179627"/>
    </source>
</evidence>
<dbReference type="EMBL" id="MBLM01000128">
    <property type="protein sequence ID" value="OHV34315.1"/>
    <property type="molecule type" value="Genomic_DNA"/>
</dbReference>
<feature type="region of interest" description="Disordered" evidence="2">
    <location>
        <begin position="682"/>
        <end position="731"/>
    </location>
</feature>
<dbReference type="PANTHER" id="PTHR48084">
    <property type="entry name" value="2-OXOGLUTARATE OXIDOREDUCTASE SUBUNIT KORB-RELATED"/>
    <property type="match status" value="1"/>
</dbReference>
<comment type="caution">
    <text evidence="4">The sequence shown here is derived from an EMBL/GenBank/DDBJ whole genome shotgun (WGS) entry which is preliminary data.</text>
</comment>
<dbReference type="PROSITE" id="PS51379">
    <property type="entry name" value="4FE4S_FER_2"/>
    <property type="match status" value="1"/>
</dbReference>
<evidence type="ECO:0000259" key="3">
    <source>
        <dbReference type="PROSITE" id="PS51379"/>
    </source>
</evidence>
<dbReference type="InterPro" id="IPR046667">
    <property type="entry name" value="DUF6537"/>
</dbReference>
<dbReference type="AlphaFoldDB" id="A0A1S1QM28"/>
<dbReference type="InterPro" id="IPR029061">
    <property type="entry name" value="THDP-binding"/>
</dbReference>